<feature type="transmembrane region" description="Helical" evidence="1">
    <location>
        <begin position="21"/>
        <end position="46"/>
    </location>
</feature>
<proteinExistence type="predicted"/>
<dbReference type="EMBL" id="UINC01079946">
    <property type="protein sequence ID" value="SVC22433.1"/>
    <property type="molecule type" value="Genomic_DNA"/>
</dbReference>
<evidence type="ECO:0000313" key="2">
    <source>
        <dbReference type="EMBL" id="SVC22433.1"/>
    </source>
</evidence>
<name>A0A382KG94_9ZZZZ</name>
<feature type="transmembrane region" description="Helical" evidence="1">
    <location>
        <begin position="52"/>
        <end position="70"/>
    </location>
</feature>
<keyword evidence="1" id="KW-0472">Membrane</keyword>
<gene>
    <name evidence="2" type="ORF">METZ01_LOCUS275287</name>
</gene>
<dbReference type="AlphaFoldDB" id="A0A382KG94"/>
<sequence length="223" mass="24845">MPNNRKKRNKRSRRRPKKSNLSFSSLPVQLALVLIVVFLIFFLIAAKVISNIVGALLCMVSLSILSYFIVNSSKKPRKRRRPKKRKQEEEQPQFYTALPSTLGVTEVPEDFLKSETKLPPRPARAARRQREFIMYPTSVGGGDYSDSYIQIDKDSVLRLRGEMIPEMGTRILLGNRISSLPSVDEVINSLENFGQVSAPVAVVAEPVAVVAEPVAVVAEPVAV</sequence>
<keyword evidence="1" id="KW-0812">Transmembrane</keyword>
<accession>A0A382KG94</accession>
<feature type="non-terminal residue" evidence="2">
    <location>
        <position position="1"/>
    </location>
</feature>
<keyword evidence="1" id="KW-1133">Transmembrane helix</keyword>
<feature type="non-terminal residue" evidence="2">
    <location>
        <position position="223"/>
    </location>
</feature>
<evidence type="ECO:0000256" key="1">
    <source>
        <dbReference type="SAM" id="Phobius"/>
    </source>
</evidence>
<protein>
    <submittedName>
        <fullName evidence="2">Uncharacterized protein</fullName>
    </submittedName>
</protein>
<reference evidence="2" key="1">
    <citation type="submission" date="2018-05" db="EMBL/GenBank/DDBJ databases">
        <authorList>
            <person name="Lanie J.A."/>
            <person name="Ng W.-L."/>
            <person name="Kazmierczak K.M."/>
            <person name="Andrzejewski T.M."/>
            <person name="Davidsen T.M."/>
            <person name="Wayne K.J."/>
            <person name="Tettelin H."/>
            <person name="Glass J.I."/>
            <person name="Rusch D."/>
            <person name="Podicherti R."/>
            <person name="Tsui H.-C.T."/>
            <person name="Winkler M.E."/>
        </authorList>
    </citation>
    <scope>NUCLEOTIDE SEQUENCE</scope>
</reference>
<organism evidence="2">
    <name type="scientific">marine metagenome</name>
    <dbReference type="NCBI Taxonomy" id="408172"/>
    <lineage>
        <taxon>unclassified sequences</taxon>
        <taxon>metagenomes</taxon>
        <taxon>ecological metagenomes</taxon>
    </lineage>
</organism>